<organism evidence="1">
    <name type="scientific">Schlesneria paludicola</name>
    <dbReference type="NCBI Taxonomy" id="360056"/>
    <lineage>
        <taxon>Bacteria</taxon>
        <taxon>Pseudomonadati</taxon>
        <taxon>Planctomycetota</taxon>
        <taxon>Planctomycetia</taxon>
        <taxon>Planctomycetales</taxon>
        <taxon>Planctomycetaceae</taxon>
        <taxon>Schlesneria</taxon>
    </lineage>
</organism>
<protein>
    <submittedName>
        <fullName evidence="1">DUF433 domain-containing protein</fullName>
    </submittedName>
</protein>
<accession>A0A7C2P3B2</accession>
<dbReference type="EMBL" id="DSOK01000230">
    <property type="protein sequence ID" value="HEN15373.1"/>
    <property type="molecule type" value="Genomic_DNA"/>
</dbReference>
<dbReference type="AlphaFoldDB" id="A0A7C2P3B2"/>
<gene>
    <name evidence="1" type="ORF">ENQ76_07895</name>
</gene>
<dbReference type="SUPFAM" id="SSF46689">
    <property type="entry name" value="Homeodomain-like"/>
    <property type="match status" value="1"/>
</dbReference>
<dbReference type="Gene3D" id="1.10.10.10">
    <property type="entry name" value="Winged helix-like DNA-binding domain superfamily/Winged helix DNA-binding domain"/>
    <property type="match status" value="1"/>
</dbReference>
<dbReference type="InterPro" id="IPR009057">
    <property type="entry name" value="Homeodomain-like_sf"/>
</dbReference>
<proteinExistence type="predicted"/>
<name>A0A7C2P3B2_9PLAN</name>
<reference evidence="1" key="1">
    <citation type="journal article" date="2020" name="mSystems">
        <title>Genome- and Community-Level Interaction Insights into Carbon Utilization and Element Cycling Functions of Hydrothermarchaeota in Hydrothermal Sediment.</title>
        <authorList>
            <person name="Zhou Z."/>
            <person name="Liu Y."/>
            <person name="Xu W."/>
            <person name="Pan J."/>
            <person name="Luo Z.H."/>
            <person name="Li M."/>
        </authorList>
    </citation>
    <scope>NUCLEOTIDE SEQUENCE [LARGE SCALE GENOMIC DNA]</scope>
    <source>
        <strain evidence="1">SpSt-339</strain>
    </source>
</reference>
<dbReference type="InterPro" id="IPR036388">
    <property type="entry name" value="WH-like_DNA-bd_sf"/>
</dbReference>
<evidence type="ECO:0000313" key="1">
    <source>
        <dbReference type="EMBL" id="HEN15373.1"/>
    </source>
</evidence>
<comment type="caution">
    <text evidence="1">The sequence shown here is derived from an EMBL/GenBank/DDBJ whole genome shotgun (WGS) entry which is preliminary data.</text>
</comment>
<sequence length="247" mass="29224">MNTSLQTEFREKFMRQFPDAKDCSDESAIEFNRLLESRLGIESESDEVIQQENTFVENSAPVMLRRYEECDSWVRSERHLWRWGRYVYLRLFLRIGSMERAVGRINPSDEAQNRERAFQAMQDQLNSWGQCAYFCIQPESEDVGAVELYGLFLVDPLALNLIIPDEHGRATVRDTRFRVSQLVQLWQWLKVDPEQLRSDLYDQLSPQQLHAAFAYWHSHRETIDQEIQEEQALAEAHRRRQPVVQGQ</sequence>